<dbReference type="CDD" id="cd08161">
    <property type="entry name" value="SET"/>
    <property type="match status" value="1"/>
</dbReference>
<dbReference type="InterPro" id="IPR046341">
    <property type="entry name" value="SET_dom_sf"/>
</dbReference>
<evidence type="ECO:0000256" key="2">
    <source>
        <dbReference type="ARBA" id="ARBA00023004"/>
    </source>
</evidence>
<evidence type="ECO:0000259" key="5">
    <source>
        <dbReference type="PROSITE" id="PS51184"/>
    </source>
</evidence>
<evidence type="ECO:0000313" key="6">
    <source>
        <dbReference type="EMBL" id="ELQ32378.1"/>
    </source>
</evidence>
<dbReference type="Pfam" id="PF02373">
    <property type="entry name" value="JmjC"/>
    <property type="match status" value="1"/>
</dbReference>
<feature type="compositionally biased region" description="Low complexity" evidence="3">
    <location>
        <begin position="610"/>
        <end position="619"/>
    </location>
</feature>
<dbReference type="PANTHER" id="PTHR10694">
    <property type="entry name" value="LYSINE-SPECIFIC DEMETHYLASE"/>
    <property type="match status" value="1"/>
</dbReference>
<accession>A0AA97PF83</accession>
<dbReference type="GO" id="GO:0046872">
    <property type="term" value="F:metal ion binding"/>
    <property type="evidence" value="ECO:0007669"/>
    <property type="project" value="UniProtKB-KW"/>
</dbReference>
<dbReference type="EMBL" id="JH793660">
    <property type="protein sequence ID" value="ELQ32378.1"/>
    <property type="molecule type" value="Genomic_DNA"/>
</dbReference>
<evidence type="ECO:0000256" key="1">
    <source>
        <dbReference type="ARBA" id="ARBA00022723"/>
    </source>
</evidence>
<feature type="domain" description="SET" evidence="4">
    <location>
        <begin position="908"/>
        <end position="1022"/>
    </location>
</feature>
<dbReference type="PANTHER" id="PTHR10694:SF33">
    <property type="entry name" value="LYSINE-SPECIFIC DEMETHYLASE 5"/>
    <property type="match status" value="1"/>
</dbReference>
<reference evidence="6" key="1">
    <citation type="journal article" date="2012" name="PLoS Genet.">
        <title>Comparative analysis of the genomes of two field isolates of the rice blast fungus Magnaporthe oryzae.</title>
        <authorList>
            <person name="Xue M."/>
            <person name="Yang J."/>
            <person name="Li Z."/>
            <person name="Hu S."/>
            <person name="Yao N."/>
            <person name="Dean R.A."/>
            <person name="Zhao W."/>
            <person name="Shen M."/>
            <person name="Zhang H."/>
            <person name="Li C."/>
            <person name="Liu L."/>
            <person name="Cao L."/>
            <person name="Xu X."/>
            <person name="Xing Y."/>
            <person name="Hsiang T."/>
            <person name="Zhang Z."/>
            <person name="Xu J.R."/>
            <person name="Peng Y.L."/>
        </authorList>
    </citation>
    <scope>NUCLEOTIDE SEQUENCE</scope>
    <source>
        <strain evidence="6">Y34</strain>
    </source>
</reference>
<proteinExistence type="predicted"/>
<dbReference type="InterPro" id="IPR001214">
    <property type="entry name" value="SET_dom"/>
</dbReference>
<organism evidence="6">
    <name type="scientific">Pyricularia oryzae (strain Y34)</name>
    <name type="common">Rice blast fungus</name>
    <name type="synonym">Magnaporthe oryzae</name>
    <dbReference type="NCBI Taxonomy" id="1143189"/>
    <lineage>
        <taxon>Eukaryota</taxon>
        <taxon>Fungi</taxon>
        <taxon>Dikarya</taxon>
        <taxon>Ascomycota</taxon>
        <taxon>Pezizomycotina</taxon>
        <taxon>Sordariomycetes</taxon>
        <taxon>Sordariomycetidae</taxon>
        <taxon>Magnaporthales</taxon>
        <taxon>Pyriculariaceae</taxon>
        <taxon>Pyricularia</taxon>
    </lineage>
</organism>
<dbReference type="Gene3D" id="2.170.270.10">
    <property type="entry name" value="SET domain"/>
    <property type="match status" value="1"/>
</dbReference>
<protein>
    <recommendedName>
        <fullName evidence="7">JmjC domain-containing protein</fullName>
    </recommendedName>
</protein>
<dbReference type="GO" id="GO:0000785">
    <property type="term" value="C:chromatin"/>
    <property type="evidence" value="ECO:0007669"/>
    <property type="project" value="TreeGrafter"/>
</dbReference>
<dbReference type="PROSITE" id="PS50280">
    <property type="entry name" value="SET"/>
    <property type="match status" value="1"/>
</dbReference>
<dbReference type="PROSITE" id="PS51184">
    <property type="entry name" value="JMJC"/>
    <property type="match status" value="1"/>
</dbReference>
<feature type="region of interest" description="Disordered" evidence="3">
    <location>
        <begin position="155"/>
        <end position="259"/>
    </location>
</feature>
<gene>
    <name evidence="6" type="ORF">OOU_Y34scaffold01175g9</name>
</gene>
<dbReference type="AlphaFoldDB" id="A0AA97PF83"/>
<evidence type="ECO:0000259" key="4">
    <source>
        <dbReference type="PROSITE" id="PS50280"/>
    </source>
</evidence>
<dbReference type="GO" id="GO:0034647">
    <property type="term" value="F:histone H3K4me/H3K4me2/H3K4me3 demethylase activity"/>
    <property type="evidence" value="ECO:0007669"/>
    <property type="project" value="TreeGrafter"/>
</dbReference>
<dbReference type="SUPFAM" id="SSF82199">
    <property type="entry name" value="SET domain"/>
    <property type="match status" value="1"/>
</dbReference>
<dbReference type="Proteomes" id="UP000011086">
    <property type="component" value="Unassembled WGS sequence"/>
</dbReference>
<keyword evidence="1" id="KW-0479">Metal-binding</keyword>
<dbReference type="GO" id="GO:0006355">
    <property type="term" value="P:regulation of DNA-templated transcription"/>
    <property type="evidence" value="ECO:0007669"/>
    <property type="project" value="TreeGrafter"/>
</dbReference>
<dbReference type="SMART" id="SM00558">
    <property type="entry name" value="JmjC"/>
    <property type="match status" value="1"/>
</dbReference>
<evidence type="ECO:0008006" key="7">
    <source>
        <dbReference type="Google" id="ProtNLM"/>
    </source>
</evidence>
<keyword evidence="2" id="KW-0408">Iron</keyword>
<dbReference type="SUPFAM" id="SSF51197">
    <property type="entry name" value="Clavaminate synthase-like"/>
    <property type="match status" value="1"/>
</dbReference>
<feature type="region of interest" description="Disordered" evidence="3">
    <location>
        <begin position="599"/>
        <end position="646"/>
    </location>
</feature>
<dbReference type="Pfam" id="PF00856">
    <property type="entry name" value="SET"/>
    <property type="match status" value="1"/>
</dbReference>
<sequence>MGHFKKYEVVIPLAGAANPLWQNDWDDRDCKDANNIELIVNATLRGSPSTYYVDAMEPDSDFFANAPEGAREYVVGAPESIQQWILKKVRHQRKTKEIERLEAEYRVEIETLKTQLKEATSTQSKRGKPIEVQLVEQQAMLEKLGAENERLKREMEEVKRGATSAKLLPGRYRRDEDQTNTEPALKSASAPVPHISSSESGHSSDTNGSTPPQDVSDPVEADMPAAALSTPETRSSTSPPLSSPPKSPCDPDNQPSNDIRTQATTSVITAAAMQPEFLGNQVPNDKQAFVTADLGEKLASSIATKLGSKFSGAVHIKDLEPIDPESLKKIINLPQEDYDLVGVEYKDSSLILSSRGFEVPDFSRPPLTDINAKTFIENLIANPPKGHIPYYVGPSLASCQQKFDNLLHPGKLSKLVDLRKESAQPGINNDGHVAGVTLPYWLLGSAFSGTAMHREDANWRSANITLIGEKIWLLIDPDHSNRFEHFVARLVGEKRGSSRCDQWIRHHNLLIGPNQLSEEGIEFRLLTAGPGDMVVTQPGQYHLAVNKTACFAIAINILLDDEGLFPDRRVRVCEECGLSFAANENIGNIELLPGASERKSLRHQTRIQKPQQSPSSAPQNVPTRTSKRFAAEATGQPLAKKPKDGPTSDDLADFLFNSDALNRFQELVTAWRVHDNVRSFAVGGLTPYEKVAAYYELASHFNSRSILTALLACVARIQTFKEMNKTKEGRKNMPPGTLEKFHKLSKTKVEFSTFRSHIFNARNFDEILGSLVVFLPFQRNGEISMRQFERGCTPNFRSCLRSRPHFESFQQLGQTFVDSILENSGYQMTIFERVPTKPELSKLPLESQVQLLKVSYIQENLSETPNWQKPEDWPWDWPLPPDWLPPGCICMLCKHSNCTCIQRYTTCEGLHVSHYGKKGFGIRATKFYGRHHVFGELVGNLVKPGSFSDGMGLVFARDDLGGQPVTAQLYTGDKGNIFRFINHRCRSPAVKIEGMRISGKYRMMVISVRDVTAGEELTANWGSGFIEGWHTE</sequence>
<dbReference type="Gene3D" id="2.60.120.650">
    <property type="entry name" value="Cupin"/>
    <property type="match status" value="1"/>
</dbReference>
<feature type="compositionally biased region" description="Low complexity" evidence="3">
    <location>
        <begin position="196"/>
        <end position="209"/>
    </location>
</feature>
<feature type="compositionally biased region" description="Low complexity" evidence="3">
    <location>
        <begin position="229"/>
        <end position="240"/>
    </location>
</feature>
<name>A0AA97PF83_PYRO3</name>
<dbReference type="GO" id="GO:0005634">
    <property type="term" value="C:nucleus"/>
    <property type="evidence" value="ECO:0007669"/>
    <property type="project" value="TreeGrafter"/>
</dbReference>
<evidence type="ECO:0000256" key="3">
    <source>
        <dbReference type="SAM" id="MobiDB-lite"/>
    </source>
</evidence>
<dbReference type="SMART" id="SM00317">
    <property type="entry name" value="SET"/>
    <property type="match status" value="1"/>
</dbReference>
<feature type="domain" description="JmjC" evidence="5">
    <location>
        <begin position="413"/>
        <end position="574"/>
    </location>
</feature>
<dbReference type="InterPro" id="IPR003347">
    <property type="entry name" value="JmjC_dom"/>
</dbReference>